<organism evidence="3">
    <name type="scientific">Odontella aurita</name>
    <dbReference type="NCBI Taxonomy" id="265563"/>
    <lineage>
        <taxon>Eukaryota</taxon>
        <taxon>Sar</taxon>
        <taxon>Stramenopiles</taxon>
        <taxon>Ochrophyta</taxon>
        <taxon>Bacillariophyta</taxon>
        <taxon>Mediophyceae</taxon>
        <taxon>Biddulphiophycidae</taxon>
        <taxon>Eupodiscales</taxon>
        <taxon>Odontellaceae</taxon>
        <taxon>Odontella</taxon>
    </lineage>
</organism>
<feature type="region of interest" description="Disordered" evidence="2">
    <location>
        <begin position="1"/>
        <end position="73"/>
    </location>
</feature>
<evidence type="ECO:0000313" key="3">
    <source>
        <dbReference type="EMBL" id="CAE2249293.1"/>
    </source>
</evidence>
<feature type="compositionally biased region" description="Basic and acidic residues" evidence="2">
    <location>
        <begin position="450"/>
        <end position="461"/>
    </location>
</feature>
<feature type="coiled-coil region" evidence="1">
    <location>
        <begin position="218"/>
        <end position="252"/>
    </location>
</feature>
<reference evidence="3" key="1">
    <citation type="submission" date="2021-01" db="EMBL/GenBank/DDBJ databases">
        <authorList>
            <person name="Corre E."/>
            <person name="Pelletier E."/>
            <person name="Niang G."/>
            <person name="Scheremetjew M."/>
            <person name="Finn R."/>
            <person name="Kale V."/>
            <person name="Holt S."/>
            <person name="Cochrane G."/>
            <person name="Meng A."/>
            <person name="Brown T."/>
            <person name="Cohen L."/>
        </authorList>
    </citation>
    <scope>NUCLEOTIDE SEQUENCE</scope>
    <source>
        <strain evidence="3">Isolate 1302-5</strain>
    </source>
</reference>
<proteinExistence type="predicted"/>
<evidence type="ECO:0000256" key="2">
    <source>
        <dbReference type="SAM" id="MobiDB-lite"/>
    </source>
</evidence>
<name>A0A7S4J326_9STRA</name>
<sequence length="614" mass="67784">MGAAAAVSDGIKRNRSSGPLAQIERMDEPNTAADGYDLNGSEAHDDFFYDESFLRDEEERQERSDSMPMTTSLFPGRFETRAKSRAAHRSASMPFVSMPLSPGGSAAAMAGGITENPPPVPRMTLLGRGVSIDDALAGATERFRRWEPMNETNPAADGTTTGELPPGGRMARRASTGAVVDHMHFKPHPAMVKLSPGKSIPTRGLLKDQAKALEVRLVKNKKLRLAELERGSAAQEKEIQSLRGKIEMARRAVVERRNLDAMNRTKRDLKNAWLKQNVREKERRLVVLDNAIERAAAGADDLRTRLDGANATLRTTTVSRAAEAASLEHKTARAERGRIALRVRKRMAFQNTGRVAAALHDNMLDCDSCSDAGGEIAMEVTMQCRTMEKMTRALKAEMRRMLENACADKEEAVDKTRVRQLNALINRTENILLGCSALVDDTKALLSAADRKNKGGRNEERTWEDEADAGEDGRLKAEVAQRHAVLSRKREEIHSVYDGLVEKNRELNALRKGLVDAKEDRASCTASHLSLMRAMRARVCDLISRVREEERRAVDLRRSIAGREMSISSLRAEVEVIKSAAMLCGGESPLQSRRGSCDSMPDIPVDNSFATVYI</sequence>
<accession>A0A7S4J326</accession>
<dbReference type="AlphaFoldDB" id="A0A7S4J326"/>
<gene>
    <name evidence="3" type="ORF">OAUR00152_LOCUS20447</name>
</gene>
<dbReference type="EMBL" id="HBKQ01030071">
    <property type="protein sequence ID" value="CAE2249293.1"/>
    <property type="molecule type" value="Transcribed_RNA"/>
</dbReference>
<protein>
    <submittedName>
        <fullName evidence="3">Uncharacterized protein</fullName>
    </submittedName>
</protein>
<evidence type="ECO:0000256" key="1">
    <source>
        <dbReference type="SAM" id="Coils"/>
    </source>
</evidence>
<feature type="region of interest" description="Disordered" evidence="2">
    <location>
        <begin position="450"/>
        <end position="469"/>
    </location>
</feature>
<keyword evidence="1" id="KW-0175">Coiled coil</keyword>
<feature type="compositionally biased region" description="Basic and acidic residues" evidence="2">
    <location>
        <begin position="42"/>
        <end position="65"/>
    </location>
</feature>